<dbReference type="PANTHER" id="PTHR42749">
    <property type="entry name" value="CELL SHAPE-DETERMINING PROTEIN MREB"/>
    <property type="match status" value="1"/>
</dbReference>
<keyword evidence="3" id="KW-1185">Reference proteome</keyword>
<dbReference type="EnsemblFungi" id="MAPG_02074T0">
    <property type="protein sequence ID" value="MAPG_02074T0"/>
    <property type="gene ID" value="MAPG_02074"/>
</dbReference>
<dbReference type="EMBL" id="ADBL01000529">
    <property type="status" value="NOT_ANNOTATED_CDS"/>
    <property type="molecule type" value="Genomic_DNA"/>
</dbReference>
<organism evidence="2 3">
    <name type="scientific">Magnaporthiopsis poae (strain ATCC 64411 / 73-15)</name>
    <name type="common">Kentucky bluegrass fungus</name>
    <name type="synonym">Magnaporthe poae</name>
    <dbReference type="NCBI Taxonomy" id="644358"/>
    <lineage>
        <taxon>Eukaryota</taxon>
        <taxon>Fungi</taxon>
        <taxon>Dikarya</taxon>
        <taxon>Ascomycota</taxon>
        <taxon>Pezizomycotina</taxon>
        <taxon>Sordariomycetes</taxon>
        <taxon>Sordariomycetidae</taxon>
        <taxon>Magnaporthales</taxon>
        <taxon>Magnaporthaceae</taxon>
        <taxon>Magnaporthiopsis</taxon>
    </lineage>
</organism>
<reference evidence="1" key="3">
    <citation type="submission" date="2011-03" db="EMBL/GenBank/DDBJ databases">
        <title>Annotation of Magnaporthe poae ATCC 64411.</title>
        <authorList>
            <person name="Ma L.-J."/>
            <person name="Dead R."/>
            <person name="Young S.K."/>
            <person name="Zeng Q."/>
            <person name="Gargeya S."/>
            <person name="Fitzgerald M."/>
            <person name="Haas B."/>
            <person name="Abouelleil A."/>
            <person name="Alvarado L."/>
            <person name="Arachchi H.M."/>
            <person name="Berlin A."/>
            <person name="Brown A."/>
            <person name="Chapman S.B."/>
            <person name="Chen Z."/>
            <person name="Dunbar C."/>
            <person name="Freedman E."/>
            <person name="Gearin G."/>
            <person name="Gellesch M."/>
            <person name="Goldberg J."/>
            <person name="Griggs A."/>
            <person name="Gujja S."/>
            <person name="Heiman D."/>
            <person name="Howarth C."/>
            <person name="Larson L."/>
            <person name="Lui A."/>
            <person name="MacDonald P.J.P."/>
            <person name="Mehta T."/>
            <person name="Montmayeur A."/>
            <person name="Murphy C."/>
            <person name="Neiman D."/>
            <person name="Pearson M."/>
            <person name="Priest M."/>
            <person name="Roberts A."/>
            <person name="Saif S."/>
            <person name="Shea T."/>
            <person name="Shenoy N."/>
            <person name="Sisk P."/>
            <person name="Stolte C."/>
            <person name="Sykes S."/>
            <person name="Yandava C."/>
            <person name="Wortman J."/>
            <person name="Nusbaum C."/>
            <person name="Birren B."/>
        </authorList>
    </citation>
    <scope>NUCLEOTIDE SEQUENCE</scope>
    <source>
        <strain evidence="1">ATCC 64411</strain>
    </source>
</reference>
<reference evidence="1" key="1">
    <citation type="submission" date="2010-05" db="EMBL/GenBank/DDBJ databases">
        <title>The Genome Sequence of Magnaporthe poae strain ATCC 64411.</title>
        <authorList>
            <consortium name="The Broad Institute Genome Sequencing Platform"/>
            <consortium name="Broad Institute Genome Sequencing Center for Infectious Disease"/>
            <person name="Ma L.-J."/>
            <person name="Dead R."/>
            <person name="Young S."/>
            <person name="Zeng Q."/>
            <person name="Koehrsen M."/>
            <person name="Alvarado L."/>
            <person name="Berlin A."/>
            <person name="Chapman S.B."/>
            <person name="Chen Z."/>
            <person name="Freedman E."/>
            <person name="Gellesch M."/>
            <person name="Goldberg J."/>
            <person name="Griggs A."/>
            <person name="Gujja S."/>
            <person name="Heilman E.R."/>
            <person name="Heiman D."/>
            <person name="Hepburn T."/>
            <person name="Howarth C."/>
            <person name="Jen D."/>
            <person name="Larson L."/>
            <person name="Mehta T."/>
            <person name="Neiman D."/>
            <person name="Pearson M."/>
            <person name="Roberts A."/>
            <person name="Saif S."/>
            <person name="Shea T."/>
            <person name="Shenoy N."/>
            <person name="Sisk P."/>
            <person name="Stolte C."/>
            <person name="Sykes S."/>
            <person name="Walk T."/>
            <person name="White J."/>
            <person name="Yandava C."/>
            <person name="Haas B."/>
            <person name="Nusbaum C."/>
            <person name="Birren B."/>
        </authorList>
    </citation>
    <scope>NUCLEOTIDE SEQUENCE</scope>
    <source>
        <strain evidence="1">ATCC 64411</strain>
    </source>
</reference>
<dbReference type="AlphaFoldDB" id="A0A0C4DQD5"/>
<dbReference type="SUPFAM" id="SSF53067">
    <property type="entry name" value="Actin-like ATPase domain"/>
    <property type="match status" value="1"/>
</dbReference>
<dbReference type="OrthoDB" id="10536168at2759"/>
<dbReference type="VEuPathDB" id="FungiDB:MAPG_02074"/>
<reference evidence="2" key="5">
    <citation type="submission" date="2015-06" db="UniProtKB">
        <authorList>
            <consortium name="EnsemblFungi"/>
        </authorList>
    </citation>
    <scope>IDENTIFICATION</scope>
    <source>
        <strain evidence="2">ATCC 64411</strain>
    </source>
</reference>
<evidence type="ECO:0000313" key="1">
    <source>
        <dbReference type="EMBL" id="KLU83007.1"/>
    </source>
</evidence>
<dbReference type="Gene3D" id="3.30.420.40">
    <property type="match status" value="2"/>
</dbReference>
<dbReference type="EMBL" id="GL876967">
    <property type="protein sequence ID" value="KLU83007.1"/>
    <property type="molecule type" value="Genomic_DNA"/>
</dbReference>
<dbReference type="Proteomes" id="UP000011715">
    <property type="component" value="Unassembled WGS sequence"/>
</dbReference>
<reference evidence="2" key="4">
    <citation type="journal article" date="2015" name="G3 (Bethesda)">
        <title>Genome sequences of three phytopathogenic species of the Magnaporthaceae family of fungi.</title>
        <authorList>
            <person name="Okagaki L.H."/>
            <person name="Nunes C.C."/>
            <person name="Sailsbery J."/>
            <person name="Clay B."/>
            <person name="Brown D."/>
            <person name="John T."/>
            <person name="Oh Y."/>
            <person name="Young N."/>
            <person name="Fitzgerald M."/>
            <person name="Haas B.J."/>
            <person name="Zeng Q."/>
            <person name="Young S."/>
            <person name="Adiconis X."/>
            <person name="Fan L."/>
            <person name="Levin J.Z."/>
            <person name="Mitchell T.K."/>
            <person name="Okubara P.A."/>
            <person name="Farman M.L."/>
            <person name="Kohn L.M."/>
            <person name="Birren B."/>
            <person name="Ma L.-J."/>
            <person name="Dean R.A."/>
        </authorList>
    </citation>
    <scope>NUCLEOTIDE SEQUENCE</scope>
    <source>
        <strain evidence="2">ATCC 64411 / 73-15</strain>
    </source>
</reference>
<sequence length="499" mass="54294">MFGTTLNLVLAKSRADRDMRLPNAILAIDLGMAATKSSIIYLPASTPKTDVKPISVTFEGAARSTGPKDPKDQAPIVHTSIPTMLSYNAAQMSWDAGPAAVGHDAMREDMMEDYDIYKHFKISALRDPRGRVASTNGRSQREGGQLLQHFLAAIHPKIENFFNQNRPSSIPLWYNATIHIVLSAPPQAGATGTDALHSLATKVFASPTHTVWPVSLSEPEAASYYVAGEVRMTQPRLPKTSTLLVADLGGGTSDLALVYMKKKKAAIGTGFIKPVISMHRGGAHVDKSLAAMVLRVFQKAEDYLLEGVTPERAAYMVTSSCDFLEIKPRFSAGFEHLMVYNLKGLAKSAEVREVLGVSISRNYLLINRRALHRPFDEQISGTPTRPAIVEHLLDMRGDLYAGAPLAAQAKMSTKLDSFVFVGGFGSSTYVQDAVRSALERNSCTANAALHGIMSDTVFPKVAHPQLAVVHGLAMAHHLLLLHKTRPSQKALVVPRYMFV</sequence>
<dbReference type="STRING" id="644358.A0A0C4DQD5"/>
<dbReference type="eggNOG" id="ENOG502RN3J">
    <property type="taxonomic scope" value="Eukaryota"/>
</dbReference>
<gene>
    <name evidence="1" type="ORF">MAPG_02074</name>
</gene>
<name>A0A0C4DQD5_MAGP6</name>
<accession>A0A0C4DQD5</accession>
<evidence type="ECO:0008006" key="4">
    <source>
        <dbReference type="Google" id="ProtNLM"/>
    </source>
</evidence>
<proteinExistence type="predicted"/>
<dbReference type="PANTHER" id="PTHR42749:SF1">
    <property type="entry name" value="CELL SHAPE-DETERMINING PROTEIN MREB"/>
    <property type="match status" value="1"/>
</dbReference>
<dbReference type="Gene3D" id="3.90.640.10">
    <property type="entry name" value="Actin, Chain A, domain 4"/>
    <property type="match status" value="1"/>
</dbReference>
<evidence type="ECO:0000313" key="2">
    <source>
        <dbReference type="EnsemblFungi" id="MAPG_02074T0"/>
    </source>
</evidence>
<protein>
    <recommendedName>
        <fullName evidence="4">Hsp70-like protein</fullName>
    </recommendedName>
</protein>
<dbReference type="CDD" id="cd10170">
    <property type="entry name" value="ASKHA_NBD_HSP70"/>
    <property type="match status" value="1"/>
</dbReference>
<reference evidence="3" key="2">
    <citation type="submission" date="2010-05" db="EMBL/GenBank/DDBJ databases">
        <title>The genome sequence of Magnaporthe poae strain ATCC 64411.</title>
        <authorList>
            <person name="Ma L.-J."/>
            <person name="Dead R."/>
            <person name="Young S."/>
            <person name="Zeng Q."/>
            <person name="Koehrsen M."/>
            <person name="Alvarado L."/>
            <person name="Berlin A."/>
            <person name="Chapman S.B."/>
            <person name="Chen Z."/>
            <person name="Freedman E."/>
            <person name="Gellesch M."/>
            <person name="Goldberg J."/>
            <person name="Griggs A."/>
            <person name="Gujja S."/>
            <person name="Heilman E.R."/>
            <person name="Heiman D."/>
            <person name="Hepburn T."/>
            <person name="Howarth C."/>
            <person name="Jen D."/>
            <person name="Larson L."/>
            <person name="Mehta T."/>
            <person name="Neiman D."/>
            <person name="Pearson M."/>
            <person name="Roberts A."/>
            <person name="Saif S."/>
            <person name="Shea T."/>
            <person name="Shenoy N."/>
            <person name="Sisk P."/>
            <person name="Stolte C."/>
            <person name="Sykes S."/>
            <person name="Walk T."/>
            <person name="White J."/>
            <person name="Yandava C."/>
            <person name="Haas B."/>
            <person name="Nusbaum C."/>
            <person name="Birren B."/>
        </authorList>
    </citation>
    <scope>NUCLEOTIDE SEQUENCE [LARGE SCALE GENOMIC DNA]</scope>
    <source>
        <strain evidence="3">ATCC 64411 / 73-15</strain>
    </source>
</reference>
<dbReference type="InterPro" id="IPR043129">
    <property type="entry name" value="ATPase_NBD"/>
</dbReference>
<evidence type="ECO:0000313" key="3">
    <source>
        <dbReference type="Proteomes" id="UP000011715"/>
    </source>
</evidence>